<dbReference type="KEGG" id="abae:CL176_06130"/>
<proteinExistence type="inferred from homology"/>
<keyword evidence="5 8" id="KW-1133">Transmembrane helix</keyword>
<dbReference type="GO" id="GO:0046961">
    <property type="term" value="F:proton-transporting ATPase activity, rotational mechanism"/>
    <property type="evidence" value="ECO:0007669"/>
    <property type="project" value="InterPro"/>
</dbReference>
<feature type="transmembrane region" description="Helical" evidence="8">
    <location>
        <begin position="598"/>
        <end position="621"/>
    </location>
</feature>
<dbReference type="PANTHER" id="PTHR11629">
    <property type="entry name" value="VACUOLAR PROTON ATPASES"/>
    <property type="match status" value="1"/>
</dbReference>
<feature type="transmembrane region" description="Helical" evidence="8">
    <location>
        <begin position="528"/>
        <end position="559"/>
    </location>
</feature>
<evidence type="ECO:0000256" key="2">
    <source>
        <dbReference type="ARBA" id="ARBA00009904"/>
    </source>
</evidence>
<evidence type="ECO:0000313" key="9">
    <source>
        <dbReference type="EMBL" id="AXY25606.1"/>
    </source>
</evidence>
<dbReference type="GO" id="GO:0033179">
    <property type="term" value="C:proton-transporting V-type ATPase, V0 domain"/>
    <property type="evidence" value="ECO:0007669"/>
    <property type="project" value="InterPro"/>
</dbReference>
<feature type="transmembrane region" description="Helical" evidence="8">
    <location>
        <begin position="423"/>
        <end position="446"/>
    </location>
</feature>
<reference evidence="9 10" key="1">
    <citation type="submission" date="2017-09" db="EMBL/GenBank/DDBJ databases">
        <title>Complete genome sequence of Oxytococcus suis strain ZY16052.</title>
        <authorList>
            <person name="Li F."/>
        </authorList>
    </citation>
    <scope>NUCLEOTIDE SEQUENCE [LARGE SCALE GENOMIC DNA]</scope>
    <source>
        <strain evidence="9 10">ZY16052</strain>
    </source>
</reference>
<evidence type="ECO:0000256" key="6">
    <source>
        <dbReference type="ARBA" id="ARBA00023065"/>
    </source>
</evidence>
<evidence type="ECO:0000256" key="3">
    <source>
        <dbReference type="ARBA" id="ARBA00022448"/>
    </source>
</evidence>
<dbReference type="RefSeq" id="WP_118990508.1">
    <property type="nucleotide sequence ID" value="NZ_CP023434.1"/>
</dbReference>
<keyword evidence="6" id="KW-0406">Ion transport</keyword>
<evidence type="ECO:0000256" key="7">
    <source>
        <dbReference type="ARBA" id="ARBA00023136"/>
    </source>
</evidence>
<evidence type="ECO:0000256" key="5">
    <source>
        <dbReference type="ARBA" id="ARBA00022989"/>
    </source>
</evidence>
<comment type="similarity">
    <text evidence="2">Belongs to the V-ATPase 116 kDa subunit family.</text>
</comment>
<dbReference type="AlphaFoldDB" id="A0A347WKJ9"/>
<evidence type="ECO:0000313" key="10">
    <source>
        <dbReference type="Proteomes" id="UP000263232"/>
    </source>
</evidence>
<keyword evidence="7 8" id="KW-0472">Membrane</keyword>
<dbReference type="EMBL" id="CP023434">
    <property type="protein sequence ID" value="AXY25606.1"/>
    <property type="molecule type" value="Genomic_DNA"/>
</dbReference>
<feature type="transmembrane region" description="Helical" evidence="8">
    <location>
        <begin position="571"/>
        <end position="592"/>
    </location>
</feature>
<keyword evidence="10" id="KW-1185">Reference proteome</keyword>
<sequence length="667" mass="76705">MAISQMGKLTILAPNQYIDELLAQVQGLQQMQVIDLNDVRNKINLTDEVHDVIEAYVDDVDLDQVDRSVMAELDERKYEIERAIELVENYVPKPSFMERMRKGKPKVSFRQIEFHGQAFEEAEIVERVKYLTSQIDVLEERIESYREKYDELSPWRKLEITPNELRRFSFVRGVIGRIPSTNEDQFFHFIKENDELEYEMVFVDENDYGIIVFLKDPENRELLQELREYQFVPLNYSSNKLPKELLDEYDEVIEQSKESRKLILAELKDSQELLDELKLQYEYVSNLSEREQAKVMVARSNHLMVIQGWIEKENEDRFIHDLQNRFGEELVIRKTDIREDEQDEIPTKLKNNWLVRPFENLVTMYGTPHYNEVDPTPYVMPFFTVFFGMMLADLGYGLILFIATLIPMLFFNFDEGTYENVKLVNILSWSVMLWGAIYGSFFGYTIEWMQLIDLQNQVIEVLGISVAIGLVHMAIAFALNVYLQHKRGNNAIAVAEGVVWIAVIFAIVLAVLGMAFESLSFLLTLAGWIGAISMIAMVIAYIVEAGSIAGLGNGLLGLINGVSYFGDIISYARLMALGLSGLSIGAAFNLIVSELPGVARFTLGVLIFIALHLFNMFLSVLTGAVHSLRLIFVEFFGKFYTGNGKPFKPLQVEEKYVEIQNHEIMED</sequence>
<dbReference type="Pfam" id="PF01496">
    <property type="entry name" value="V_ATPase_I"/>
    <property type="match status" value="1"/>
</dbReference>
<keyword evidence="4 8" id="KW-0812">Transmembrane</keyword>
<dbReference type="Proteomes" id="UP000263232">
    <property type="component" value="Chromosome"/>
</dbReference>
<name>A0A347WKJ9_9LACT</name>
<dbReference type="GO" id="GO:0016471">
    <property type="term" value="C:vacuolar proton-transporting V-type ATPase complex"/>
    <property type="evidence" value="ECO:0007669"/>
    <property type="project" value="TreeGrafter"/>
</dbReference>
<keyword evidence="3" id="KW-0813">Transport</keyword>
<organism evidence="9 10">
    <name type="scientific">Suicoccus acidiformans</name>
    <dbReference type="NCBI Taxonomy" id="2036206"/>
    <lineage>
        <taxon>Bacteria</taxon>
        <taxon>Bacillati</taxon>
        <taxon>Bacillota</taxon>
        <taxon>Bacilli</taxon>
        <taxon>Lactobacillales</taxon>
        <taxon>Aerococcaceae</taxon>
        <taxon>Suicoccus</taxon>
    </lineage>
</organism>
<dbReference type="InterPro" id="IPR002490">
    <property type="entry name" value="V-ATPase_116kDa_su"/>
</dbReference>
<dbReference type="GO" id="GO:0007035">
    <property type="term" value="P:vacuolar acidification"/>
    <property type="evidence" value="ECO:0007669"/>
    <property type="project" value="TreeGrafter"/>
</dbReference>
<feature type="transmembrane region" description="Helical" evidence="8">
    <location>
        <begin position="491"/>
        <end position="516"/>
    </location>
</feature>
<comment type="subcellular location">
    <subcellularLocation>
        <location evidence="1">Membrane</location>
        <topology evidence="1">Multi-pass membrane protein</topology>
    </subcellularLocation>
</comment>
<evidence type="ECO:0000256" key="4">
    <source>
        <dbReference type="ARBA" id="ARBA00022692"/>
    </source>
</evidence>
<dbReference type="PANTHER" id="PTHR11629:SF63">
    <property type="entry name" value="V-TYPE PROTON ATPASE SUBUNIT A"/>
    <property type="match status" value="1"/>
</dbReference>
<dbReference type="OrthoDB" id="9803814at2"/>
<evidence type="ECO:0000256" key="1">
    <source>
        <dbReference type="ARBA" id="ARBA00004141"/>
    </source>
</evidence>
<dbReference type="GO" id="GO:0051117">
    <property type="term" value="F:ATPase binding"/>
    <property type="evidence" value="ECO:0007669"/>
    <property type="project" value="TreeGrafter"/>
</dbReference>
<gene>
    <name evidence="9" type="ORF">CL176_06130</name>
</gene>
<feature type="transmembrane region" description="Helical" evidence="8">
    <location>
        <begin position="458"/>
        <end position="479"/>
    </location>
</feature>
<protein>
    <submittedName>
        <fullName evidence="9">Uncharacterized protein</fullName>
    </submittedName>
</protein>
<accession>A0A347WKJ9</accession>
<evidence type="ECO:0000256" key="8">
    <source>
        <dbReference type="SAM" id="Phobius"/>
    </source>
</evidence>
<feature type="transmembrane region" description="Helical" evidence="8">
    <location>
        <begin position="378"/>
        <end position="411"/>
    </location>
</feature>